<name>A0A7W3WM33_9ACTN</name>
<dbReference type="AlphaFoldDB" id="A0A7W3WM33"/>
<protein>
    <submittedName>
        <fullName evidence="1">DUF1697 domain-containing protein</fullName>
    </submittedName>
</protein>
<dbReference type="InterPro" id="IPR012545">
    <property type="entry name" value="DUF1697"/>
</dbReference>
<evidence type="ECO:0000313" key="1">
    <source>
        <dbReference type="EMBL" id="MBB1254843.1"/>
    </source>
</evidence>
<reference evidence="2" key="1">
    <citation type="submission" date="2020-05" db="EMBL/GenBank/DDBJ databases">
        <title>Classification of alakaliphilic streptomycetes isolated from an alkaline soil next to Lonar Crater, India and a proposal for the recognition of Streptomyces alkaliterrae sp. nov.</title>
        <authorList>
            <person name="Golinska P."/>
        </authorList>
    </citation>
    <scope>NUCLEOTIDE SEQUENCE [LARGE SCALE GENOMIC DNA]</scope>
    <source>
        <strain evidence="2">OF3</strain>
    </source>
</reference>
<dbReference type="Proteomes" id="UP000525686">
    <property type="component" value="Unassembled WGS sequence"/>
</dbReference>
<gene>
    <name evidence="1" type="ORF">H3146_15990</name>
</gene>
<dbReference type="SUPFAM" id="SSF160379">
    <property type="entry name" value="SP0830-like"/>
    <property type="match status" value="1"/>
</dbReference>
<dbReference type="Pfam" id="PF08002">
    <property type="entry name" value="DUF1697"/>
    <property type="match status" value="1"/>
</dbReference>
<accession>A0A7W3WM33</accession>
<dbReference type="PANTHER" id="PTHR36439:SF1">
    <property type="entry name" value="DUF1697 DOMAIN-CONTAINING PROTEIN"/>
    <property type="match status" value="1"/>
</dbReference>
<dbReference type="PIRSF" id="PIRSF008502">
    <property type="entry name" value="UCP008502"/>
    <property type="match status" value="1"/>
</dbReference>
<organism evidence="1 2">
    <name type="scientific">Streptomyces alkaliterrae</name>
    <dbReference type="NCBI Taxonomy" id="2213162"/>
    <lineage>
        <taxon>Bacteria</taxon>
        <taxon>Bacillati</taxon>
        <taxon>Actinomycetota</taxon>
        <taxon>Actinomycetes</taxon>
        <taxon>Kitasatosporales</taxon>
        <taxon>Streptomycetaceae</taxon>
        <taxon>Streptomyces</taxon>
    </lineage>
</organism>
<proteinExistence type="predicted"/>
<dbReference type="EMBL" id="JABJWZ010000144">
    <property type="protein sequence ID" value="MBB1254843.1"/>
    <property type="molecule type" value="Genomic_DNA"/>
</dbReference>
<evidence type="ECO:0000313" key="2">
    <source>
        <dbReference type="Proteomes" id="UP000525686"/>
    </source>
</evidence>
<sequence length="181" mass="19709">MTTTTVYAALLRGINVGGRRKVPMADLREVATGLGWRDVRTHLASGNLVFTAETTPPAELAAALEAALAARFGFPVRCLVRTGAELAATVRARPYPVADEQPTRVLVYFLDAPPDGERLAALDASAFAPEEFRVLGREIHAWYPDGQGRSRLADALGRALDNRVHTSRNWRTVTTLAEWTA</sequence>
<dbReference type="Gene3D" id="3.30.70.1280">
    <property type="entry name" value="SP0830-like domains"/>
    <property type="match status" value="1"/>
</dbReference>
<comment type="caution">
    <text evidence="1">The sequence shown here is derived from an EMBL/GenBank/DDBJ whole genome shotgun (WGS) entry which is preliminary data.</text>
</comment>
<dbReference type="PANTHER" id="PTHR36439">
    <property type="entry name" value="BLL4334 PROTEIN"/>
    <property type="match status" value="1"/>
</dbReference>
<dbReference type="RefSeq" id="WP_181354728.1">
    <property type="nucleotide sequence ID" value="NZ_JABJWZ010000144.1"/>
</dbReference>